<dbReference type="HAMAP" id="MF_00102">
    <property type="entry name" value="DapB"/>
    <property type="match status" value="1"/>
</dbReference>
<keyword evidence="6 13" id="KW-0560">Oxidoreductase</keyword>
<dbReference type="OrthoDB" id="9790352at2"/>
<evidence type="ECO:0000256" key="8">
    <source>
        <dbReference type="ARBA" id="ARBA00023154"/>
    </source>
</evidence>
<dbReference type="GO" id="GO:0050661">
    <property type="term" value="F:NADP binding"/>
    <property type="evidence" value="ECO:0007669"/>
    <property type="project" value="UniProtKB-UniRule"/>
</dbReference>
<dbReference type="AlphaFoldDB" id="A1T0R6"/>
<dbReference type="UniPathway" id="UPA00034">
    <property type="reaction ID" value="UER00018"/>
</dbReference>
<evidence type="ECO:0000256" key="13">
    <source>
        <dbReference type="HAMAP-Rule" id="MF_00102"/>
    </source>
</evidence>
<evidence type="ECO:0000256" key="9">
    <source>
        <dbReference type="ARBA" id="ARBA00037922"/>
    </source>
</evidence>
<dbReference type="InterPro" id="IPR022663">
    <property type="entry name" value="DapB_C"/>
</dbReference>
<dbReference type="GO" id="GO:0016726">
    <property type="term" value="F:oxidoreductase activity, acting on CH or CH2 groups, NAD or NADP as acceptor"/>
    <property type="evidence" value="ECO:0007669"/>
    <property type="project" value="UniProtKB-UniRule"/>
</dbReference>
<dbReference type="GO" id="GO:0009089">
    <property type="term" value="P:lysine biosynthetic process via diaminopimelate"/>
    <property type="evidence" value="ECO:0007669"/>
    <property type="project" value="UniProtKB-UniRule"/>
</dbReference>
<keyword evidence="8 13" id="KW-0457">Lysine biosynthesis</keyword>
<dbReference type="PANTHER" id="PTHR20836">
    <property type="entry name" value="DIHYDRODIPICOLINATE REDUCTASE"/>
    <property type="match status" value="1"/>
</dbReference>
<dbReference type="GO" id="GO:0051287">
    <property type="term" value="F:NAD binding"/>
    <property type="evidence" value="ECO:0007669"/>
    <property type="project" value="UniProtKB-UniRule"/>
</dbReference>
<evidence type="ECO:0000256" key="12">
    <source>
        <dbReference type="ARBA" id="ARBA00049396"/>
    </source>
</evidence>
<dbReference type="EMBL" id="CP000510">
    <property type="protein sequence ID" value="ABM05331.1"/>
    <property type="molecule type" value="Genomic_DNA"/>
</dbReference>
<comment type="caution">
    <text evidence="13">Was originally thought to be a dihydrodipicolinate reductase (DHDPR), catalyzing the conversion of dihydrodipicolinate to tetrahydrodipicolinate. However, it was shown in E.coli that the substrate of the enzymatic reaction is not dihydrodipicolinate (DHDP) but in fact (2S,4S)-4-hydroxy-2,3,4,5-tetrahydrodipicolinic acid (HTPA), the product released by the DapA-catalyzed reaction.</text>
</comment>
<feature type="binding site" evidence="13">
    <location>
        <begin position="143"/>
        <end position="144"/>
    </location>
    <ligand>
        <name>(S)-2,3,4,5-tetrahydrodipicolinate</name>
        <dbReference type="ChEBI" id="CHEBI:16845"/>
    </ligand>
</feature>
<dbReference type="FunFam" id="3.30.360.10:FF:000009">
    <property type="entry name" value="4-hydroxy-tetrahydrodipicolinate reductase"/>
    <property type="match status" value="1"/>
</dbReference>
<dbReference type="Proteomes" id="UP000000639">
    <property type="component" value="Chromosome"/>
</dbReference>
<dbReference type="STRING" id="357804.Ping_3648"/>
<feature type="binding site" evidence="13">
    <location>
        <begin position="8"/>
        <end position="13"/>
    </location>
    <ligand>
        <name>NAD(+)</name>
        <dbReference type="ChEBI" id="CHEBI:57540"/>
    </ligand>
</feature>
<dbReference type="InterPro" id="IPR000846">
    <property type="entry name" value="DapB_N"/>
</dbReference>
<dbReference type="InterPro" id="IPR036291">
    <property type="entry name" value="NAD(P)-bd_dom_sf"/>
</dbReference>
<comment type="subcellular location">
    <subcellularLocation>
        <location evidence="13">Cytoplasm</location>
    </subcellularLocation>
</comment>
<sequence length="243" mass="25657">MVTVIVNGAKGRMGSEAVNAINNDPALQLVGQCDVGDDLTQLIIASGAQVVVDLTAASAGFNNTKTILNAGARPVVGTSGFQVEQVKELQALAAEKKLGGLIAPNFSVGAVLMMKFAAEAAKYLPDAEIIEAHSTQKEESPSGTGIRTAELIAQARIKNATAFNDTELLEGARGAELHGVKIHSIRLPGVVAQQTVFFGGLSETLKIEHNSLHRESFMPGICLACKQVVKRNELVYGLEHLMD</sequence>
<feature type="binding site" evidence="13">
    <location>
        <begin position="77"/>
        <end position="79"/>
    </location>
    <ligand>
        <name>NAD(+)</name>
        <dbReference type="ChEBI" id="CHEBI:57540"/>
    </ligand>
</feature>
<keyword evidence="17" id="KW-1185">Reference proteome</keyword>
<evidence type="ECO:0000256" key="1">
    <source>
        <dbReference type="ARBA" id="ARBA00006642"/>
    </source>
</evidence>
<dbReference type="Pfam" id="PF01113">
    <property type="entry name" value="DapB_N"/>
    <property type="match status" value="1"/>
</dbReference>
<comment type="catalytic activity">
    <reaction evidence="12 13">
        <text>(S)-2,3,4,5-tetrahydrodipicolinate + NAD(+) + H2O = (2S,4S)-4-hydroxy-2,3,4,5-tetrahydrodipicolinate + NADH + H(+)</text>
        <dbReference type="Rhea" id="RHEA:35323"/>
        <dbReference type="ChEBI" id="CHEBI:15377"/>
        <dbReference type="ChEBI" id="CHEBI:15378"/>
        <dbReference type="ChEBI" id="CHEBI:16845"/>
        <dbReference type="ChEBI" id="CHEBI:57540"/>
        <dbReference type="ChEBI" id="CHEBI:57945"/>
        <dbReference type="ChEBI" id="CHEBI:67139"/>
        <dbReference type="EC" id="1.17.1.8"/>
    </reaction>
</comment>
<dbReference type="eggNOG" id="COG0289">
    <property type="taxonomic scope" value="Bacteria"/>
</dbReference>
<keyword evidence="3 13" id="KW-0028">Amino-acid biosynthesis</keyword>
<dbReference type="Pfam" id="PF05173">
    <property type="entry name" value="DapB_C"/>
    <property type="match status" value="1"/>
</dbReference>
<evidence type="ECO:0000256" key="5">
    <source>
        <dbReference type="ARBA" id="ARBA00022915"/>
    </source>
</evidence>
<evidence type="ECO:0000259" key="15">
    <source>
        <dbReference type="Pfam" id="PF05173"/>
    </source>
</evidence>
<evidence type="ECO:0000256" key="6">
    <source>
        <dbReference type="ARBA" id="ARBA00023002"/>
    </source>
</evidence>
<comment type="pathway">
    <text evidence="9 13">Amino-acid biosynthesis; L-lysine biosynthesis via DAP pathway; (S)-tetrahydrodipicolinate from L-aspartate: step 4/4.</text>
</comment>
<comment type="subunit">
    <text evidence="13">Homotetramer.</text>
</comment>
<evidence type="ECO:0000313" key="16">
    <source>
        <dbReference type="EMBL" id="ABM05331.1"/>
    </source>
</evidence>
<gene>
    <name evidence="13" type="primary">dapB</name>
    <name evidence="16" type="ordered locus">Ping_3648</name>
</gene>
<keyword evidence="7 13" id="KW-0520">NAD</keyword>
<feature type="active site" description="Proton donor/acceptor" evidence="13">
    <location>
        <position position="133"/>
    </location>
</feature>
<dbReference type="GO" id="GO:0019877">
    <property type="term" value="P:diaminopimelate biosynthetic process"/>
    <property type="evidence" value="ECO:0007669"/>
    <property type="project" value="UniProtKB-UniRule"/>
</dbReference>
<evidence type="ECO:0000259" key="14">
    <source>
        <dbReference type="Pfam" id="PF01113"/>
    </source>
</evidence>
<dbReference type="RefSeq" id="WP_011771879.1">
    <property type="nucleotide sequence ID" value="NC_008709.1"/>
</dbReference>
<keyword evidence="4 13" id="KW-0521">NADP</keyword>
<dbReference type="InterPro" id="IPR022664">
    <property type="entry name" value="DapB_N_CS"/>
</dbReference>
<evidence type="ECO:0000313" key="17">
    <source>
        <dbReference type="Proteomes" id="UP000000639"/>
    </source>
</evidence>
<name>A1T0R6_PSYIN</name>
<feature type="domain" description="Dihydrodipicolinate reductase N-terminal" evidence="14">
    <location>
        <begin position="3"/>
        <end position="106"/>
    </location>
</feature>
<protein>
    <recommendedName>
        <fullName evidence="10 13">4-hydroxy-tetrahydrodipicolinate reductase</fullName>
        <shortName evidence="13">HTPA reductase</shortName>
        <ecNumber evidence="10 13">1.17.1.8</ecNumber>
    </recommendedName>
</protein>
<comment type="function">
    <text evidence="13">Catalyzes the conversion of 4-hydroxy-tetrahydrodipicolinate (HTPA) to tetrahydrodipicolinate.</text>
</comment>
<evidence type="ECO:0000256" key="10">
    <source>
        <dbReference type="ARBA" id="ARBA00038983"/>
    </source>
</evidence>
<keyword evidence="2 13" id="KW-0963">Cytoplasm</keyword>
<reference evidence="16 17" key="1">
    <citation type="submission" date="2007-01" db="EMBL/GenBank/DDBJ databases">
        <title>Complete sequence of Psychromonas ingrahamii 37.</title>
        <authorList>
            <consortium name="US DOE Joint Genome Institute"/>
            <person name="Copeland A."/>
            <person name="Lucas S."/>
            <person name="Lapidus A."/>
            <person name="Barry K."/>
            <person name="Detter J.C."/>
            <person name="Glavina del Rio T."/>
            <person name="Hammon N."/>
            <person name="Israni S."/>
            <person name="Dalin E."/>
            <person name="Tice H."/>
            <person name="Pitluck S."/>
            <person name="Thompson L.S."/>
            <person name="Brettin T."/>
            <person name="Bruce D."/>
            <person name="Han C."/>
            <person name="Tapia R."/>
            <person name="Schmutz J."/>
            <person name="Larimer F."/>
            <person name="Land M."/>
            <person name="Hauser L."/>
            <person name="Kyrpides N."/>
            <person name="Ivanova N."/>
            <person name="Staley J."/>
            <person name="Richardson P."/>
        </authorList>
    </citation>
    <scope>NUCLEOTIDE SEQUENCE [LARGE SCALE GENOMIC DNA]</scope>
    <source>
        <strain evidence="16 17">37</strain>
    </source>
</reference>
<evidence type="ECO:0000256" key="2">
    <source>
        <dbReference type="ARBA" id="ARBA00022490"/>
    </source>
</evidence>
<dbReference type="SUPFAM" id="SSF51735">
    <property type="entry name" value="NAD(P)-binding Rossmann-fold domains"/>
    <property type="match status" value="1"/>
</dbReference>
<dbReference type="PIRSF" id="PIRSF000161">
    <property type="entry name" value="DHPR"/>
    <property type="match status" value="1"/>
</dbReference>
<evidence type="ECO:0000256" key="11">
    <source>
        <dbReference type="ARBA" id="ARBA00049080"/>
    </source>
</evidence>
<keyword evidence="5 13" id="KW-0220">Diaminopimelate biosynthesis</keyword>
<dbReference type="SUPFAM" id="SSF55347">
    <property type="entry name" value="Glyceraldehyde-3-phosphate dehydrogenase-like, C-terminal domain"/>
    <property type="match status" value="1"/>
</dbReference>
<dbReference type="HOGENOM" id="CLU_047479_0_1_6"/>
<feature type="domain" description="Dihydrodipicolinate reductase C-terminal" evidence="15">
    <location>
        <begin position="109"/>
        <end position="242"/>
    </location>
</feature>
<organism evidence="16 17">
    <name type="scientific">Psychromonas ingrahamii (strain DSM 17664 / CCUG 51855 / 37)</name>
    <dbReference type="NCBI Taxonomy" id="357804"/>
    <lineage>
        <taxon>Bacteria</taxon>
        <taxon>Pseudomonadati</taxon>
        <taxon>Pseudomonadota</taxon>
        <taxon>Gammaproteobacteria</taxon>
        <taxon>Alteromonadales</taxon>
        <taxon>Psychromonadaceae</taxon>
        <taxon>Psychromonas</taxon>
    </lineage>
</organism>
<feature type="active site" description="Proton donor" evidence="13">
    <location>
        <position position="137"/>
    </location>
</feature>
<dbReference type="GO" id="GO:0005829">
    <property type="term" value="C:cytosol"/>
    <property type="evidence" value="ECO:0007669"/>
    <property type="project" value="TreeGrafter"/>
</dbReference>
<evidence type="ECO:0000256" key="7">
    <source>
        <dbReference type="ARBA" id="ARBA00023027"/>
    </source>
</evidence>
<dbReference type="KEGG" id="pin:Ping_3648"/>
<accession>A1T0R6</accession>
<proteinExistence type="inferred from homology"/>
<dbReference type="CDD" id="cd02274">
    <property type="entry name" value="DHDPR_N"/>
    <property type="match status" value="1"/>
</dbReference>
<evidence type="ECO:0000256" key="4">
    <source>
        <dbReference type="ARBA" id="ARBA00022857"/>
    </source>
</evidence>
<dbReference type="Gene3D" id="3.40.50.720">
    <property type="entry name" value="NAD(P)-binding Rossmann-like Domain"/>
    <property type="match status" value="1"/>
</dbReference>
<dbReference type="Gene3D" id="3.30.360.10">
    <property type="entry name" value="Dihydrodipicolinate Reductase, domain 2"/>
    <property type="match status" value="1"/>
</dbReference>
<dbReference type="NCBIfam" id="TIGR00036">
    <property type="entry name" value="dapB"/>
    <property type="match status" value="1"/>
</dbReference>
<comment type="catalytic activity">
    <reaction evidence="11 13">
        <text>(S)-2,3,4,5-tetrahydrodipicolinate + NADP(+) + H2O = (2S,4S)-4-hydroxy-2,3,4,5-tetrahydrodipicolinate + NADPH + H(+)</text>
        <dbReference type="Rhea" id="RHEA:35331"/>
        <dbReference type="ChEBI" id="CHEBI:15377"/>
        <dbReference type="ChEBI" id="CHEBI:15378"/>
        <dbReference type="ChEBI" id="CHEBI:16845"/>
        <dbReference type="ChEBI" id="CHEBI:57783"/>
        <dbReference type="ChEBI" id="CHEBI:58349"/>
        <dbReference type="ChEBI" id="CHEBI:67139"/>
        <dbReference type="EC" id="1.17.1.8"/>
    </reaction>
</comment>
<dbReference type="InterPro" id="IPR023940">
    <property type="entry name" value="DHDPR_bac"/>
</dbReference>
<comment type="caution">
    <text evidence="13">Lacks conserved residue(s) required for the propagation of feature annotation.</text>
</comment>
<dbReference type="EC" id="1.17.1.8" evidence="10 13"/>
<comment type="similarity">
    <text evidence="1 13">Belongs to the DapB family.</text>
</comment>
<evidence type="ECO:0000256" key="3">
    <source>
        <dbReference type="ARBA" id="ARBA00022605"/>
    </source>
</evidence>
<dbReference type="PROSITE" id="PS01298">
    <property type="entry name" value="DAPB"/>
    <property type="match status" value="1"/>
</dbReference>
<feature type="binding site" evidence="13">
    <location>
        <begin position="103"/>
        <end position="106"/>
    </location>
    <ligand>
        <name>NAD(+)</name>
        <dbReference type="ChEBI" id="CHEBI:57540"/>
    </ligand>
</feature>
<dbReference type="GO" id="GO:0008839">
    <property type="term" value="F:4-hydroxy-tetrahydrodipicolinate reductase"/>
    <property type="evidence" value="ECO:0007669"/>
    <property type="project" value="UniProtKB-UniRule"/>
</dbReference>
<dbReference type="PANTHER" id="PTHR20836:SF0">
    <property type="entry name" value="4-HYDROXY-TETRAHYDRODIPICOLINATE REDUCTASE 1, CHLOROPLASTIC-RELATED"/>
    <property type="match status" value="1"/>
</dbReference>